<protein>
    <recommendedName>
        <fullName evidence="4">DUF4386 domain-containing protein</fullName>
    </recommendedName>
</protein>
<keyword evidence="1" id="KW-0472">Membrane</keyword>
<evidence type="ECO:0000313" key="2">
    <source>
        <dbReference type="EMBL" id="NKQ54192.1"/>
    </source>
</evidence>
<dbReference type="EMBL" id="JAAXLS010000008">
    <property type="protein sequence ID" value="NKQ54192.1"/>
    <property type="molecule type" value="Genomic_DNA"/>
</dbReference>
<comment type="caution">
    <text evidence="2">The sequence shown here is derived from an EMBL/GenBank/DDBJ whole genome shotgun (WGS) entry which is preliminary data.</text>
</comment>
<feature type="transmembrane region" description="Helical" evidence="1">
    <location>
        <begin position="58"/>
        <end position="77"/>
    </location>
</feature>
<keyword evidence="1" id="KW-1133">Transmembrane helix</keyword>
<evidence type="ECO:0008006" key="4">
    <source>
        <dbReference type="Google" id="ProtNLM"/>
    </source>
</evidence>
<gene>
    <name evidence="2" type="ORF">HFP15_14990</name>
</gene>
<feature type="transmembrane region" description="Helical" evidence="1">
    <location>
        <begin position="89"/>
        <end position="114"/>
    </location>
</feature>
<keyword evidence="1" id="KW-0812">Transmembrane</keyword>
<reference evidence="2 3" key="1">
    <citation type="submission" date="2020-04" db="EMBL/GenBank/DDBJ databases">
        <title>Novel species.</title>
        <authorList>
            <person name="Teo W.F.A."/>
            <person name="Lipun K."/>
            <person name="Srisuk N."/>
            <person name="Duangmal K."/>
        </authorList>
    </citation>
    <scope>NUCLEOTIDE SEQUENCE [LARGE SCALE GENOMIC DNA]</scope>
    <source>
        <strain evidence="2 3">K13G38</strain>
    </source>
</reference>
<proteinExistence type="predicted"/>
<dbReference type="RefSeq" id="WP_168515832.1">
    <property type="nucleotide sequence ID" value="NZ_JAAXLS010000008.1"/>
</dbReference>
<keyword evidence="3" id="KW-1185">Reference proteome</keyword>
<evidence type="ECO:0000313" key="3">
    <source>
        <dbReference type="Proteomes" id="UP000715441"/>
    </source>
</evidence>
<sequence>MNTKTQRLCAWAGPAMIVVFLIGFWFVAGLVPPPSPHLSAEEVARFYVEHRSRIQPGLIISMVAAGLGFPWTVALALQMRRAEGRWAPLAVTQLVAGSVLPLLIVFPMFAWAAAAYRAGSSSPEITQALNDLGWLPFIGFIAPPIVQAIALALTVFADRRAVPVFPRWVGYYNLWCAVLFAPGILDIIFHTGPFAWNGVFAFWIPLVVFGSWFFVNAVPLLQAIARQEREEAGTAAAVA</sequence>
<dbReference type="Proteomes" id="UP000715441">
    <property type="component" value="Unassembled WGS sequence"/>
</dbReference>
<feature type="transmembrane region" description="Helical" evidence="1">
    <location>
        <begin position="134"/>
        <end position="157"/>
    </location>
</feature>
<accession>A0ABX1J317</accession>
<name>A0ABX1J317_9PSEU</name>
<evidence type="ECO:0000256" key="1">
    <source>
        <dbReference type="SAM" id="Phobius"/>
    </source>
</evidence>
<organism evidence="2 3">
    <name type="scientific">Amycolatopsis acididurans</name>
    <dbReference type="NCBI Taxonomy" id="2724524"/>
    <lineage>
        <taxon>Bacteria</taxon>
        <taxon>Bacillati</taxon>
        <taxon>Actinomycetota</taxon>
        <taxon>Actinomycetes</taxon>
        <taxon>Pseudonocardiales</taxon>
        <taxon>Pseudonocardiaceae</taxon>
        <taxon>Amycolatopsis</taxon>
    </lineage>
</organism>
<feature type="transmembrane region" description="Helical" evidence="1">
    <location>
        <begin position="12"/>
        <end position="31"/>
    </location>
</feature>
<feature type="transmembrane region" description="Helical" evidence="1">
    <location>
        <begin position="200"/>
        <end position="221"/>
    </location>
</feature>
<feature type="transmembrane region" description="Helical" evidence="1">
    <location>
        <begin position="169"/>
        <end position="188"/>
    </location>
</feature>